<dbReference type="STRING" id="525640.SAMN04487971_10448"/>
<dbReference type="OrthoDB" id="5918880at2"/>
<evidence type="ECO:0008006" key="3">
    <source>
        <dbReference type="Google" id="ProtNLM"/>
    </source>
</evidence>
<proteinExistence type="predicted"/>
<evidence type="ECO:0000313" key="2">
    <source>
        <dbReference type="Proteomes" id="UP000199555"/>
    </source>
</evidence>
<dbReference type="InterPro" id="IPR018912">
    <property type="entry name" value="DUF2478"/>
</dbReference>
<name>A0A1G9FQP3_9RHOB</name>
<dbReference type="Pfam" id="PF10649">
    <property type="entry name" value="DUF2478"/>
    <property type="match status" value="1"/>
</dbReference>
<gene>
    <name evidence="1" type="ORF">SAMN04487971_10448</name>
</gene>
<keyword evidence="2" id="KW-1185">Reference proteome</keyword>
<reference evidence="2" key="1">
    <citation type="submission" date="2016-10" db="EMBL/GenBank/DDBJ databases">
        <authorList>
            <person name="Varghese N."/>
            <person name="Submissions S."/>
        </authorList>
    </citation>
    <scope>NUCLEOTIDE SEQUENCE [LARGE SCALE GENOMIC DNA]</scope>
    <source>
        <strain evidence="2">CGMCC 1.7655</strain>
    </source>
</reference>
<sequence length="166" mass="17363">MLAYVIHDEDDGNSRMAALARTLVAQGLRLAGAVQTNLNRGADCACDMELTVLGTDAAPIRISQSLGAGSQGCRLDTDALERAAALAARGLKGADLALVNKFGKQEAAGRGFRDFIAAALAEEIPLLIAVAPELVPAFIEFAGAYATPLIWPEAEAWCRARQPADA</sequence>
<protein>
    <recommendedName>
        <fullName evidence="3">Nucleoside-triphosphatase THEP1</fullName>
    </recommendedName>
</protein>
<evidence type="ECO:0000313" key="1">
    <source>
        <dbReference type="EMBL" id="SDK90662.1"/>
    </source>
</evidence>
<dbReference type="RefSeq" id="WP_090753781.1">
    <property type="nucleotide sequence ID" value="NZ_FNGE01000004.1"/>
</dbReference>
<accession>A0A1G9FQP3</accession>
<dbReference type="AlphaFoldDB" id="A0A1G9FQP3"/>
<organism evidence="1 2">
    <name type="scientific">Paracoccus chinensis</name>
    <dbReference type="NCBI Taxonomy" id="525640"/>
    <lineage>
        <taxon>Bacteria</taxon>
        <taxon>Pseudomonadati</taxon>
        <taxon>Pseudomonadota</taxon>
        <taxon>Alphaproteobacteria</taxon>
        <taxon>Rhodobacterales</taxon>
        <taxon>Paracoccaceae</taxon>
        <taxon>Paracoccus</taxon>
    </lineage>
</organism>
<dbReference type="Proteomes" id="UP000199555">
    <property type="component" value="Unassembled WGS sequence"/>
</dbReference>
<dbReference type="EMBL" id="FNGE01000004">
    <property type="protein sequence ID" value="SDK90662.1"/>
    <property type="molecule type" value="Genomic_DNA"/>
</dbReference>